<dbReference type="Pfam" id="PF00126">
    <property type="entry name" value="HTH_1"/>
    <property type="match status" value="1"/>
</dbReference>
<dbReference type="InterPro" id="IPR000847">
    <property type="entry name" value="LysR_HTH_N"/>
</dbReference>
<dbReference type="CDD" id="cd08417">
    <property type="entry name" value="PBP2_Nitroaromatics_like"/>
    <property type="match status" value="1"/>
</dbReference>
<dbReference type="PROSITE" id="PS50931">
    <property type="entry name" value="HTH_LYSR"/>
    <property type="match status" value="1"/>
</dbReference>
<protein>
    <submittedName>
        <fullName evidence="6">LysR family transcriptional regulator</fullName>
    </submittedName>
</protein>
<dbReference type="EMBL" id="JAERQM010000004">
    <property type="protein sequence ID" value="MBU8544840.1"/>
    <property type="molecule type" value="Genomic_DNA"/>
</dbReference>
<dbReference type="PANTHER" id="PTHR30118:SF15">
    <property type="entry name" value="TRANSCRIPTIONAL REGULATORY PROTEIN"/>
    <property type="match status" value="1"/>
</dbReference>
<dbReference type="Proteomes" id="UP000689967">
    <property type="component" value="Unassembled WGS sequence"/>
</dbReference>
<organism evidence="6 7">
    <name type="scientific">Falsiroseomonas oleicola</name>
    <dbReference type="NCBI Taxonomy" id="2801474"/>
    <lineage>
        <taxon>Bacteria</taxon>
        <taxon>Pseudomonadati</taxon>
        <taxon>Pseudomonadota</taxon>
        <taxon>Alphaproteobacteria</taxon>
        <taxon>Acetobacterales</taxon>
        <taxon>Roseomonadaceae</taxon>
        <taxon>Falsiroseomonas</taxon>
    </lineage>
</organism>
<comment type="caution">
    <text evidence="6">The sequence shown here is derived from an EMBL/GenBank/DDBJ whole genome shotgun (WGS) entry which is preliminary data.</text>
</comment>
<evidence type="ECO:0000313" key="7">
    <source>
        <dbReference type="Proteomes" id="UP000689967"/>
    </source>
</evidence>
<sequence length="344" mass="37719">MAQSVKSMLDMRSMQRMNEPPPVRSLLALDLNLLKALNALWQCRGITAAGRMIGLSQPAMSHALQRLRLAFADQLFVRGPGVLVPTPRGTELCQAAVAALAALERAVLPPEPFRPEYSARHFRIGMNDYVSATLLPLVLQTLDRSAPGVSLEAIHLPRGQSQDGPVLPRLLDEGRADMALGQIDEVPQRCHRQSLRQDPHVCVLARRCWDAKHRFDMAAFLTHRHIRISSFPERRSWMDQALEAQGLSRRIAVTVPHFMAALHLVAATDLITTLPLGAVAPFAKALRLHILPSPLPERLHRLDMAWLKAVDGDAGLAWLRGIVAETVLRQATGSSIEAGGPSGG</sequence>
<evidence type="ECO:0000259" key="5">
    <source>
        <dbReference type="PROSITE" id="PS50931"/>
    </source>
</evidence>
<feature type="domain" description="HTH lysR-type" evidence="5">
    <location>
        <begin position="29"/>
        <end position="86"/>
    </location>
</feature>
<evidence type="ECO:0000256" key="4">
    <source>
        <dbReference type="ARBA" id="ARBA00023163"/>
    </source>
</evidence>
<proteinExistence type="inferred from homology"/>
<evidence type="ECO:0000256" key="1">
    <source>
        <dbReference type="ARBA" id="ARBA00009437"/>
    </source>
</evidence>
<dbReference type="RefSeq" id="WP_216876445.1">
    <property type="nucleotide sequence ID" value="NZ_JAERQM010000004.1"/>
</dbReference>
<dbReference type="InterPro" id="IPR050389">
    <property type="entry name" value="LysR-type_TF"/>
</dbReference>
<dbReference type="InterPro" id="IPR037402">
    <property type="entry name" value="YidZ_PBP2"/>
</dbReference>
<gene>
    <name evidence="6" type="ORF">JJQ90_14055</name>
</gene>
<keyword evidence="3" id="KW-0238">DNA-binding</keyword>
<accession>A0ABS6HBZ6</accession>
<dbReference type="InterPro" id="IPR005119">
    <property type="entry name" value="LysR_subst-bd"/>
</dbReference>
<dbReference type="PANTHER" id="PTHR30118">
    <property type="entry name" value="HTH-TYPE TRANSCRIPTIONAL REGULATOR LEUO-RELATED"/>
    <property type="match status" value="1"/>
</dbReference>
<name>A0ABS6HBZ6_9PROT</name>
<evidence type="ECO:0000313" key="6">
    <source>
        <dbReference type="EMBL" id="MBU8544840.1"/>
    </source>
</evidence>
<keyword evidence="2" id="KW-0805">Transcription regulation</keyword>
<evidence type="ECO:0000256" key="2">
    <source>
        <dbReference type="ARBA" id="ARBA00023015"/>
    </source>
</evidence>
<comment type="similarity">
    <text evidence="1">Belongs to the LysR transcriptional regulatory family.</text>
</comment>
<reference evidence="6 7" key="1">
    <citation type="submission" date="2021-01" db="EMBL/GenBank/DDBJ databases">
        <title>Roseomonas sp. nov, a bacterium isolated from an oil production mixture in Yumen Oilfield.</title>
        <authorList>
            <person name="Wu D."/>
        </authorList>
    </citation>
    <scope>NUCLEOTIDE SEQUENCE [LARGE SCALE GENOMIC DNA]</scope>
    <source>
        <strain evidence="6 7">ROY-5-3</strain>
    </source>
</reference>
<dbReference type="Pfam" id="PF03466">
    <property type="entry name" value="LysR_substrate"/>
    <property type="match status" value="1"/>
</dbReference>
<evidence type="ECO:0000256" key="3">
    <source>
        <dbReference type="ARBA" id="ARBA00023125"/>
    </source>
</evidence>
<keyword evidence="7" id="KW-1185">Reference proteome</keyword>
<keyword evidence="4" id="KW-0804">Transcription</keyword>